<name>A0AA35PCD1_9SAUR</name>
<keyword evidence="12" id="KW-0206">Cytoskeleton</keyword>
<dbReference type="GO" id="GO:0005525">
    <property type="term" value="F:GTP binding"/>
    <property type="evidence" value="ECO:0007669"/>
    <property type="project" value="UniProtKB-KW"/>
</dbReference>
<sequence>MSCVRKRGGNVCPEISRKVSMIVPPGSVVVTDWHKTPEGKEYFATLLRQNKRRLFGLTERPVLPPQVGADIASYKVFVSGKSGVGKTALVAKLAGLEVPLVHHETTGIQTTTVYWPAKLRESGKAIFFKFSFWDCGEAVLKKFDHVLPACTEKVDGLLLLFSFTDRASFDDLPNQISRVADGANNAIRMVVGTKFDQFAHTDVTDRDVTAFRHTWGLPVLRAKSVNAPRLADGQTLDGRAGLSDVAHLLNGLAEHLWRQDQLVAGLIAPSMTPGPLEEQNPWTRRCFTAQQEDGGPQARDEELGERRETLWLWRGPHPPK</sequence>
<reference evidence="16" key="1">
    <citation type="submission" date="2022-12" db="EMBL/GenBank/DDBJ databases">
        <authorList>
            <person name="Alioto T."/>
            <person name="Alioto T."/>
            <person name="Gomez Garrido J."/>
        </authorList>
    </citation>
    <scope>NUCLEOTIDE SEQUENCE</scope>
</reference>
<evidence type="ECO:0000256" key="5">
    <source>
        <dbReference type="ARBA" id="ARBA00022483"/>
    </source>
</evidence>
<feature type="region of interest" description="Disordered" evidence="15">
    <location>
        <begin position="289"/>
        <end position="320"/>
    </location>
</feature>
<dbReference type="InterPro" id="IPR027417">
    <property type="entry name" value="P-loop_NTPase"/>
</dbReference>
<keyword evidence="4" id="KW-0813">Transport</keyword>
<keyword evidence="5" id="KW-0268">Exocytosis</keyword>
<dbReference type="GO" id="GO:0005929">
    <property type="term" value="C:cilium"/>
    <property type="evidence" value="ECO:0007669"/>
    <property type="project" value="UniProtKB-ARBA"/>
</dbReference>
<dbReference type="GO" id="GO:0006887">
    <property type="term" value="P:exocytosis"/>
    <property type="evidence" value="ECO:0007669"/>
    <property type="project" value="UniProtKB-KW"/>
</dbReference>
<evidence type="ECO:0000256" key="4">
    <source>
        <dbReference type="ARBA" id="ARBA00022448"/>
    </source>
</evidence>
<keyword evidence="9" id="KW-0653">Protein transport</keyword>
<proteinExistence type="inferred from homology"/>
<dbReference type="InterPro" id="IPR039677">
    <property type="entry name" value="RSG1"/>
</dbReference>
<comment type="subcellular location">
    <subcellularLocation>
        <location evidence="1">Cytoplasm</location>
        <location evidence="1">Cytoskeleton</location>
        <location evidence="1">Cilium basal body</location>
    </subcellularLocation>
</comment>
<dbReference type="Gene3D" id="3.40.50.300">
    <property type="entry name" value="P-loop containing nucleotide triphosphate hydrolases"/>
    <property type="match status" value="1"/>
</dbReference>
<keyword evidence="7" id="KW-0547">Nucleotide-binding</keyword>
<keyword evidence="10" id="KW-0969">Cilium</keyword>
<dbReference type="FunFam" id="3.40.50.300:FF:001043">
    <property type="entry name" value="ciliogenesis and planar polarity effector 2"/>
    <property type="match status" value="1"/>
</dbReference>
<evidence type="ECO:0000256" key="9">
    <source>
        <dbReference type="ARBA" id="ARBA00022927"/>
    </source>
</evidence>
<evidence type="ECO:0000256" key="7">
    <source>
        <dbReference type="ARBA" id="ARBA00022741"/>
    </source>
</evidence>
<dbReference type="PANTHER" id="PTHR14983:SF1">
    <property type="entry name" value="CILIOGENESIS AND PLANAR POLARITY EFFECTOR 2"/>
    <property type="match status" value="1"/>
</dbReference>
<accession>A0AA35PCD1</accession>
<evidence type="ECO:0000256" key="15">
    <source>
        <dbReference type="SAM" id="MobiDB-lite"/>
    </source>
</evidence>
<gene>
    <name evidence="16" type="ORF">PODLI_1B033644</name>
</gene>
<keyword evidence="17" id="KW-1185">Reference proteome</keyword>
<dbReference type="GO" id="GO:0030030">
    <property type="term" value="P:cell projection organization"/>
    <property type="evidence" value="ECO:0007669"/>
    <property type="project" value="UniProtKB-KW"/>
</dbReference>
<dbReference type="InterPro" id="IPR001806">
    <property type="entry name" value="Small_GTPase"/>
</dbReference>
<evidence type="ECO:0000256" key="14">
    <source>
        <dbReference type="ARBA" id="ARBA00030243"/>
    </source>
</evidence>
<evidence type="ECO:0000256" key="1">
    <source>
        <dbReference type="ARBA" id="ARBA00004120"/>
    </source>
</evidence>
<dbReference type="PRINTS" id="PR00449">
    <property type="entry name" value="RASTRNSFRMNG"/>
</dbReference>
<dbReference type="AlphaFoldDB" id="A0AA35PCD1"/>
<feature type="compositionally biased region" description="Basic and acidic residues" evidence="15">
    <location>
        <begin position="298"/>
        <end position="309"/>
    </location>
</feature>
<evidence type="ECO:0000256" key="3">
    <source>
        <dbReference type="ARBA" id="ARBA00021423"/>
    </source>
</evidence>
<organism evidence="16 17">
    <name type="scientific">Podarcis lilfordi</name>
    <name type="common">Lilford's wall lizard</name>
    <dbReference type="NCBI Taxonomy" id="74358"/>
    <lineage>
        <taxon>Eukaryota</taxon>
        <taxon>Metazoa</taxon>
        <taxon>Chordata</taxon>
        <taxon>Craniata</taxon>
        <taxon>Vertebrata</taxon>
        <taxon>Euteleostomi</taxon>
        <taxon>Lepidosauria</taxon>
        <taxon>Squamata</taxon>
        <taxon>Bifurcata</taxon>
        <taxon>Unidentata</taxon>
        <taxon>Episquamata</taxon>
        <taxon>Laterata</taxon>
        <taxon>Lacertibaenia</taxon>
        <taxon>Lacertidae</taxon>
        <taxon>Podarcis</taxon>
    </lineage>
</organism>
<comment type="similarity">
    <text evidence="2">Belongs to the small GTPase superfamily. Rab family.</text>
</comment>
<evidence type="ECO:0000256" key="12">
    <source>
        <dbReference type="ARBA" id="ARBA00023212"/>
    </source>
</evidence>
<dbReference type="Proteomes" id="UP001178461">
    <property type="component" value="Chromosome 8"/>
</dbReference>
<evidence type="ECO:0000256" key="13">
    <source>
        <dbReference type="ARBA" id="ARBA00023273"/>
    </source>
</evidence>
<dbReference type="SMART" id="SM00175">
    <property type="entry name" value="RAB"/>
    <property type="match status" value="1"/>
</dbReference>
<protein>
    <recommendedName>
        <fullName evidence="3">Ciliogenesis and planar polarity effector 2</fullName>
    </recommendedName>
    <alternativeName>
        <fullName evidence="14">REM2- and Rab-like small GTPase 1</fullName>
    </alternativeName>
</protein>
<keyword evidence="8" id="KW-0970">Cilium biogenesis/degradation</keyword>
<dbReference type="EMBL" id="OX395133">
    <property type="protein sequence ID" value="CAI5783084.1"/>
    <property type="molecule type" value="Genomic_DNA"/>
</dbReference>
<dbReference type="GO" id="GO:0005815">
    <property type="term" value="C:microtubule organizing center"/>
    <property type="evidence" value="ECO:0007669"/>
    <property type="project" value="UniProtKB-ARBA"/>
</dbReference>
<evidence type="ECO:0000256" key="11">
    <source>
        <dbReference type="ARBA" id="ARBA00023134"/>
    </source>
</evidence>
<evidence type="ECO:0000256" key="10">
    <source>
        <dbReference type="ARBA" id="ARBA00023069"/>
    </source>
</evidence>
<evidence type="ECO:0000256" key="6">
    <source>
        <dbReference type="ARBA" id="ARBA00022490"/>
    </source>
</evidence>
<dbReference type="Pfam" id="PF00071">
    <property type="entry name" value="Ras"/>
    <property type="match status" value="1"/>
</dbReference>
<evidence type="ECO:0000256" key="8">
    <source>
        <dbReference type="ARBA" id="ARBA00022794"/>
    </source>
</evidence>
<keyword evidence="11" id="KW-0342">GTP-binding</keyword>
<dbReference type="GO" id="GO:0003924">
    <property type="term" value="F:GTPase activity"/>
    <property type="evidence" value="ECO:0007669"/>
    <property type="project" value="InterPro"/>
</dbReference>
<dbReference type="PANTHER" id="PTHR14983">
    <property type="entry name" value="CILIOGENESIS AND PLANAR POLARITY EFFECTOR 2"/>
    <property type="match status" value="1"/>
</dbReference>
<evidence type="ECO:0000313" key="17">
    <source>
        <dbReference type="Proteomes" id="UP001178461"/>
    </source>
</evidence>
<keyword evidence="6" id="KW-0963">Cytoplasm</keyword>
<dbReference type="SUPFAM" id="SSF52540">
    <property type="entry name" value="P-loop containing nucleoside triphosphate hydrolases"/>
    <property type="match status" value="1"/>
</dbReference>
<dbReference type="GO" id="GO:0015031">
    <property type="term" value="P:protein transport"/>
    <property type="evidence" value="ECO:0007669"/>
    <property type="project" value="UniProtKB-KW"/>
</dbReference>
<keyword evidence="13" id="KW-0966">Cell projection</keyword>
<evidence type="ECO:0000256" key="2">
    <source>
        <dbReference type="ARBA" id="ARBA00006270"/>
    </source>
</evidence>
<evidence type="ECO:0000313" key="16">
    <source>
        <dbReference type="EMBL" id="CAI5783084.1"/>
    </source>
</evidence>